<dbReference type="HAMAP" id="MF_00600">
    <property type="entry name" value="CH60"/>
    <property type="match status" value="1"/>
</dbReference>
<dbReference type="CDD" id="cd03344">
    <property type="entry name" value="GroEL"/>
    <property type="match status" value="1"/>
</dbReference>
<dbReference type="NCBIfam" id="NF009488">
    <property type="entry name" value="PRK12850.1"/>
    <property type="match status" value="1"/>
</dbReference>
<dbReference type="Pfam" id="PF00118">
    <property type="entry name" value="Cpn60_TCP1"/>
    <property type="match status" value="1"/>
</dbReference>
<keyword evidence="11" id="KW-1185">Reference proteome</keyword>
<comment type="function">
    <text evidence="6 8">Together with its co-chaperonin GroES, plays an essential role in assisting protein folding. The GroEL-GroES system forms a nano-cage that allows encapsulation of the non-native substrate proteins and provides a physical environment optimized to promote and accelerate protein folding.</text>
</comment>
<keyword evidence="4 6" id="KW-0143">Chaperone</keyword>
<dbReference type="Gene3D" id="3.50.7.10">
    <property type="entry name" value="GroEL"/>
    <property type="match status" value="1"/>
</dbReference>
<keyword evidence="3 6" id="KW-0067">ATP-binding</keyword>
<dbReference type="Gene3D" id="1.10.560.10">
    <property type="entry name" value="GroEL-like equatorial domain"/>
    <property type="match status" value="1"/>
</dbReference>
<dbReference type="NCBIfam" id="NF009489">
    <property type="entry name" value="PRK12851.1"/>
    <property type="match status" value="1"/>
</dbReference>
<feature type="compositionally biased region" description="Gly residues" evidence="9">
    <location>
        <begin position="534"/>
        <end position="548"/>
    </location>
</feature>
<evidence type="ECO:0000256" key="7">
    <source>
        <dbReference type="RuleBase" id="RU000418"/>
    </source>
</evidence>
<evidence type="ECO:0000256" key="9">
    <source>
        <dbReference type="SAM" id="MobiDB-lite"/>
    </source>
</evidence>
<accession>A0ABV8RJS5</accession>
<evidence type="ECO:0000256" key="4">
    <source>
        <dbReference type="ARBA" id="ARBA00023186"/>
    </source>
</evidence>
<feature type="binding site" evidence="6">
    <location>
        <position position="496"/>
    </location>
    <ligand>
        <name>ATP</name>
        <dbReference type="ChEBI" id="CHEBI:30616"/>
    </ligand>
</feature>
<feature type="binding site" evidence="6">
    <location>
        <position position="415"/>
    </location>
    <ligand>
        <name>ATP</name>
        <dbReference type="ChEBI" id="CHEBI:30616"/>
    </ligand>
</feature>
<evidence type="ECO:0000256" key="6">
    <source>
        <dbReference type="HAMAP-Rule" id="MF_00600"/>
    </source>
</evidence>
<protein>
    <recommendedName>
        <fullName evidence="6">Chaperonin GroEL</fullName>
        <ecNumber evidence="6">5.6.1.7</ecNumber>
    </recommendedName>
    <alternativeName>
        <fullName evidence="6">60 kDa chaperonin</fullName>
    </alternativeName>
    <alternativeName>
        <fullName evidence="6">Chaperonin-60</fullName>
        <shortName evidence="6">Cpn60</shortName>
    </alternativeName>
</protein>
<dbReference type="EC" id="5.6.1.7" evidence="6"/>
<dbReference type="InterPro" id="IPR018370">
    <property type="entry name" value="Chaperonin_Cpn60_CS"/>
</dbReference>
<feature type="binding site" evidence="6">
    <location>
        <begin position="30"/>
        <end position="33"/>
    </location>
    <ligand>
        <name>ATP</name>
        <dbReference type="ChEBI" id="CHEBI:30616"/>
    </ligand>
</feature>
<evidence type="ECO:0000256" key="3">
    <source>
        <dbReference type="ARBA" id="ARBA00022840"/>
    </source>
</evidence>
<organism evidence="10 11">
    <name type="scientific">Novosphingobium tardum</name>
    <dbReference type="NCBI Taxonomy" id="1538021"/>
    <lineage>
        <taxon>Bacteria</taxon>
        <taxon>Pseudomonadati</taxon>
        <taxon>Pseudomonadota</taxon>
        <taxon>Alphaproteobacteria</taxon>
        <taxon>Sphingomonadales</taxon>
        <taxon>Sphingomonadaceae</taxon>
        <taxon>Novosphingobium</taxon>
    </lineage>
</organism>
<keyword evidence="6" id="KW-0963">Cytoplasm</keyword>
<feature type="binding site" evidence="6">
    <location>
        <begin position="87"/>
        <end position="91"/>
    </location>
    <ligand>
        <name>ATP</name>
        <dbReference type="ChEBI" id="CHEBI:30616"/>
    </ligand>
</feature>
<evidence type="ECO:0000256" key="2">
    <source>
        <dbReference type="ARBA" id="ARBA00022741"/>
    </source>
</evidence>
<dbReference type="NCBIfam" id="NF000592">
    <property type="entry name" value="PRK00013.1"/>
    <property type="match status" value="1"/>
</dbReference>
<evidence type="ECO:0000256" key="8">
    <source>
        <dbReference type="RuleBase" id="RU000419"/>
    </source>
</evidence>
<dbReference type="EMBL" id="JBHSDR010000003">
    <property type="protein sequence ID" value="MFC4293672.1"/>
    <property type="molecule type" value="Genomic_DNA"/>
</dbReference>
<keyword evidence="5 6" id="KW-0413">Isomerase</keyword>
<dbReference type="Gene3D" id="3.30.260.10">
    <property type="entry name" value="TCP-1-like chaperonin intermediate domain"/>
    <property type="match status" value="1"/>
</dbReference>
<comment type="subunit">
    <text evidence="6 8">Forms a cylinder of 14 subunits composed of two heptameric rings stacked back-to-back. Interacts with the co-chaperonin GroES.</text>
</comment>
<dbReference type="SUPFAM" id="SSF52029">
    <property type="entry name" value="GroEL apical domain-like"/>
    <property type="match status" value="1"/>
</dbReference>
<reference evidence="11" key="1">
    <citation type="journal article" date="2019" name="Int. J. Syst. Evol. Microbiol.">
        <title>The Global Catalogue of Microorganisms (GCM) 10K type strain sequencing project: providing services to taxonomists for standard genome sequencing and annotation.</title>
        <authorList>
            <consortium name="The Broad Institute Genomics Platform"/>
            <consortium name="The Broad Institute Genome Sequencing Center for Infectious Disease"/>
            <person name="Wu L."/>
            <person name="Ma J."/>
        </authorList>
    </citation>
    <scope>NUCLEOTIDE SEQUENCE [LARGE SCALE GENOMIC DNA]</scope>
    <source>
        <strain evidence="11">CGMCC 1.12989</strain>
    </source>
</reference>
<feature type="binding site" evidence="6">
    <location>
        <position position="51"/>
    </location>
    <ligand>
        <name>ATP</name>
        <dbReference type="ChEBI" id="CHEBI:30616"/>
    </ligand>
</feature>
<dbReference type="InterPro" id="IPR002423">
    <property type="entry name" value="Cpn60/GroEL/TCP-1"/>
</dbReference>
<dbReference type="InterPro" id="IPR027410">
    <property type="entry name" value="TCP-1-like_intermed_sf"/>
</dbReference>
<dbReference type="Proteomes" id="UP001595828">
    <property type="component" value="Unassembled WGS sequence"/>
</dbReference>
<dbReference type="PRINTS" id="PR00298">
    <property type="entry name" value="CHAPERONIN60"/>
</dbReference>
<feature type="binding site" evidence="6">
    <location>
        <begin position="480"/>
        <end position="482"/>
    </location>
    <ligand>
        <name>ATP</name>
        <dbReference type="ChEBI" id="CHEBI:30616"/>
    </ligand>
</feature>
<comment type="similarity">
    <text evidence="1 6 7">Belongs to the chaperonin (HSP60) family.</text>
</comment>
<dbReference type="NCBIfam" id="NF009487">
    <property type="entry name" value="PRK12849.1"/>
    <property type="match status" value="1"/>
</dbReference>
<dbReference type="InterPro" id="IPR001844">
    <property type="entry name" value="Cpn60/GroEL"/>
</dbReference>
<dbReference type="InterPro" id="IPR027409">
    <property type="entry name" value="GroEL-like_apical_dom_sf"/>
</dbReference>
<gene>
    <name evidence="6 10" type="primary">groL</name>
    <name evidence="6" type="synonym">groEL</name>
    <name evidence="10" type="ORF">ACFO0A_01225</name>
</gene>
<proteinExistence type="inferred from homology"/>
<dbReference type="SUPFAM" id="SSF48592">
    <property type="entry name" value="GroEL equatorial domain-like"/>
    <property type="match status" value="1"/>
</dbReference>
<evidence type="ECO:0000313" key="11">
    <source>
        <dbReference type="Proteomes" id="UP001595828"/>
    </source>
</evidence>
<dbReference type="RefSeq" id="WP_379537161.1">
    <property type="nucleotide sequence ID" value="NZ_JBHSDR010000003.1"/>
</dbReference>
<evidence type="ECO:0000256" key="1">
    <source>
        <dbReference type="ARBA" id="ARBA00006607"/>
    </source>
</evidence>
<comment type="subcellular location">
    <subcellularLocation>
        <location evidence="6">Cytoplasm</location>
    </subcellularLocation>
</comment>
<dbReference type="PANTHER" id="PTHR45633">
    <property type="entry name" value="60 KDA HEAT SHOCK PROTEIN, MITOCHONDRIAL"/>
    <property type="match status" value="1"/>
</dbReference>
<dbReference type="SUPFAM" id="SSF54849">
    <property type="entry name" value="GroEL-intermediate domain like"/>
    <property type="match status" value="1"/>
</dbReference>
<feature type="region of interest" description="Disordered" evidence="9">
    <location>
        <begin position="525"/>
        <end position="548"/>
    </location>
</feature>
<comment type="caution">
    <text evidence="10">The sequence shown here is derived from an EMBL/GenBank/DDBJ whole genome shotgun (WGS) entry which is preliminary data.</text>
</comment>
<evidence type="ECO:0000313" key="10">
    <source>
        <dbReference type="EMBL" id="MFC4293672.1"/>
    </source>
</evidence>
<keyword evidence="2 6" id="KW-0547">Nucleotide-binding</keyword>
<evidence type="ECO:0000256" key="5">
    <source>
        <dbReference type="ARBA" id="ARBA00023235"/>
    </source>
</evidence>
<dbReference type="NCBIfam" id="TIGR02348">
    <property type="entry name" value="GroEL"/>
    <property type="match status" value="1"/>
</dbReference>
<sequence>MAAKDVRFSRDARERILKGVDILADAVKVTLGPKGRNVVIDKSFGAPRITKDGVTVAKEIELKDKFENMGAQMLREVASKTNDLAGDGTTTATVLAQAIVREGMTSVAAGMNPMDLKRGIDLAVTKVVDDLKGRSKPVSGSQEIAQVGIISANGDREVGEKIAEAMDKVGKEGVITVEEAKGLEFELDVVEGMQFDRGYLSPYFITNPDKMTVELDNPYILIFEKKLSNLQAMLPILEAVVQTGRPLLIIAEDIEGEALATLVVNKLRGGLKVAAVKAPGFGDRRKAMLGDIATLTQGEMISEDLGIKLENVTVAMLGQAKRVSIDKDNTTIVDGAGNADDIKARVEQIRAQIETTTSDYDKEKLQERLAKLAGGVAVIKVGGSSEVEVKERKDRVDDALHATRAAVEEGIVPGGGTALLYATKALEGMKGANDDQTRGIDIVRKAIQAPLRQIAENAGHDGAVVSGNLLRENDELRGFNAATDTYENLTAAGVIDPTKVVRTALQDAASVAGLLITTEAAISEKPDDKPAMGGMPGGGMGGMGGMDF</sequence>
<dbReference type="PROSITE" id="PS00296">
    <property type="entry name" value="CHAPERONINS_CPN60"/>
    <property type="match status" value="1"/>
</dbReference>
<name>A0ABV8RJS5_9SPHN</name>
<dbReference type="InterPro" id="IPR027413">
    <property type="entry name" value="GROEL-like_equatorial_sf"/>
</dbReference>